<gene>
    <name evidence="1" type="ORF">Rhe02_09180</name>
</gene>
<evidence type="ECO:0000313" key="2">
    <source>
        <dbReference type="Proteomes" id="UP000612899"/>
    </source>
</evidence>
<reference evidence="1" key="1">
    <citation type="submission" date="2021-01" db="EMBL/GenBank/DDBJ databases">
        <title>Whole genome shotgun sequence of Rhizocola hellebori NBRC 109834.</title>
        <authorList>
            <person name="Komaki H."/>
            <person name="Tamura T."/>
        </authorList>
    </citation>
    <scope>NUCLEOTIDE SEQUENCE</scope>
    <source>
        <strain evidence="1">NBRC 109834</strain>
    </source>
</reference>
<organism evidence="1 2">
    <name type="scientific">Rhizocola hellebori</name>
    <dbReference type="NCBI Taxonomy" id="1392758"/>
    <lineage>
        <taxon>Bacteria</taxon>
        <taxon>Bacillati</taxon>
        <taxon>Actinomycetota</taxon>
        <taxon>Actinomycetes</taxon>
        <taxon>Micromonosporales</taxon>
        <taxon>Micromonosporaceae</taxon>
        <taxon>Rhizocola</taxon>
    </lineage>
</organism>
<proteinExistence type="predicted"/>
<dbReference type="AlphaFoldDB" id="A0A8J3Q395"/>
<dbReference type="Proteomes" id="UP000612899">
    <property type="component" value="Unassembled WGS sequence"/>
</dbReference>
<comment type="caution">
    <text evidence="1">The sequence shown here is derived from an EMBL/GenBank/DDBJ whole genome shotgun (WGS) entry which is preliminary data.</text>
</comment>
<name>A0A8J3Q395_9ACTN</name>
<accession>A0A8J3Q395</accession>
<keyword evidence="2" id="KW-1185">Reference proteome</keyword>
<sequence>MTPGPYEFWQVNGWRMPREAPAAGECRERWQRSVVSLVSGIAATIVVVHNGGSGMRRLMVAGTV</sequence>
<evidence type="ECO:0000313" key="1">
    <source>
        <dbReference type="EMBL" id="GIH02851.1"/>
    </source>
</evidence>
<dbReference type="EMBL" id="BONY01000004">
    <property type="protein sequence ID" value="GIH02851.1"/>
    <property type="molecule type" value="Genomic_DNA"/>
</dbReference>
<protein>
    <submittedName>
        <fullName evidence="1">Uncharacterized protein</fullName>
    </submittedName>
</protein>